<evidence type="ECO:0000313" key="2">
    <source>
        <dbReference type="EMBL" id="BBC33031.1"/>
    </source>
</evidence>
<accession>A0ABM8HKS6</accession>
<dbReference type="SUPFAM" id="SSF49695">
    <property type="entry name" value="gamma-Crystallin-like"/>
    <property type="match status" value="1"/>
</dbReference>
<sequence length="133" mass="13933">MRIRTVLAAVALSGAAALGAVAPAQAAPSDTEQEAGALAVVHVVLYQHANYGGASFTLTGDYGCDTNADVDWQLSSFSPYGWNDTVSSFLSYSDCETRLWEHDNFGGASYGAYVNSSYVGDAMNDKASSSQNS</sequence>
<keyword evidence="1" id="KW-0732">Signal</keyword>
<dbReference type="Proteomes" id="UP001321542">
    <property type="component" value="Chromosome"/>
</dbReference>
<reference evidence="2 3" key="1">
    <citation type="journal article" date="2010" name="ChemBioChem">
        <title>Cloning and characterization of the biosynthetic gene cluster of 16-membered macrolide antibiotic FD-891: involvement of a dual functional cytochrome P450 monooxygenase catalyzing epoxidation and hydroxylation.</title>
        <authorList>
            <person name="Kudo F."/>
            <person name="Motegi A."/>
            <person name="Mizoue K."/>
            <person name="Eguchi T."/>
        </authorList>
    </citation>
    <scope>NUCLEOTIDE SEQUENCE [LARGE SCALE GENOMIC DNA]</scope>
    <source>
        <strain evidence="2 3">A-8890</strain>
    </source>
</reference>
<dbReference type="Gene3D" id="2.60.20.10">
    <property type="entry name" value="Crystallins"/>
    <property type="match status" value="1"/>
</dbReference>
<dbReference type="InterPro" id="IPR011024">
    <property type="entry name" value="G_crystallin-like"/>
</dbReference>
<reference evidence="2 3" key="2">
    <citation type="journal article" date="2023" name="ChemBioChem">
        <title>Acyltransferase Domain Exchange between Two Independent Type I Polyketide Synthases in the Same Producer Strain of Macrolide Antibiotics.</title>
        <authorList>
            <person name="Kudo F."/>
            <person name="Kishikawa K."/>
            <person name="Tsuboi K."/>
            <person name="Kido T."/>
            <person name="Usui T."/>
            <person name="Hashimoto J."/>
            <person name="Shin-Ya K."/>
            <person name="Miyanaga A."/>
            <person name="Eguchi T."/>
        </authorList>
    </citation>
    <scope>NUCLEOTIDE SEQUENCE [LARGE SCALE GENOMIC DNA]</scope>
    <source>
        <strain evidence="2 3">A-8890</strain>
    </source>
</reference>
<feature type="signal peptide" evidence="1">
    <location>
        <begin position="1"/>
        <end position="26"/>
    </location>
</feature>
<feature type="chain" id="PRO_5045350384" evidence="1">
    <location>
        <begin position="27"/>
        <end position="133"/>
    </location>
</feature>
<keyword evidence="3" id="KW-1185">Reference proteome</keyword>
<gene>
    <name evidence="2" type="ORF">SGFS_043250</name>
</gene>
<organism evidence="2 3">
    <name type="scientific">Streptomyces graminofaciens</name>
    <dbReference type="NCBI Taxonomy" id="68212"/>
    <lineage>
        <taxon>Bacteria</taxon>
        <taxon>Bacillati</taxon>
        <taxon>Actinomycetota</taxon>
        <taxon>Actinomycetes</taxon>
        <taxon>Kitasatosporales</taxon>
        <taxon>Streptomycetaceae</taxon>
        <taxon>Streptomyces</taxon>
    </lineage>
</organism>
<protein>
    <submittedName>
        <fullName evidence="2">Uncharacterized protein</fullName>
    </submittedName>
</protein>
<name>A0ABM8HKS6_9ACTN</name>
<dbReference type="EMBL" id="AP018448">
    <property type="protein sequence ID" value="BBC33031.1"/>
    <property type="molecule type" value="Genomic_DNA"/>
</dbReference>
<evidence type="ECO:0000256" key="1">
    <source>
        <dbReference type="SAM" id="SignalP"/>
    </source>
</evidence>
<proteinExistence type="predicted"/>
<dbReference type="RefSeq" id="WP_286252424.1">
    <property type="nucleotide sequence ID" value="NZ_AP018448.1"/>
</dbReference>
<evidence type="ECO:0000313" key="3">
    <source>
        <dbReference type="Proteomes" id="UP001321542"/>
    </source>
</evidence>